<dbReference type="InterPro" id="IPR027417">
    <property type="entry name" value="P-loop_NTPase"/>
</dbReference>
<dbReference type="InterPro" id="IPR044974">
    <property type="entry name" value="Disease_R_plants"/>
</dbReference>
<reference evidence="5 6" key="1">
    <citation type="submission" date="2019-05" db="EMBL/GenBank/DDBJ databases">
        <title>Mikania micrantha, genome provides insights into the molecular mechanism of rapid growth.</title>
        <authorList>
            <person name="Liu B."/>
        </authorList>
    </citation>
    <scope>NUCLEOTIDE SEQUENCE [LARGE SCALE GENOMIC DNA]</scope>
    <source>
        <strain evidence="5">NLD-2019</strain>
        <tissue evidence="5">Leaf</tissue>
    </source>
</reference>
<evidence type="ECO:0000259" key="4">
    <source>
        <dbReference type="PROSITE" id="PS50104"/>
    </source>
</evidence>
<dbReference type="SUPFAM" id="SSF52058">
    <property type="entry name" value="L domain-like"/>
    <property type="match status" value="1"/>
</dbReference>
<dbReference type="OrthoDB" id="1357022at2759"/>
<evidence type="ECO:0000256" key="2">
    <source>
        <dbReference type="ARBA" id="ARBA00022737"/>
    </source>
</evidence>
<organism evidence="5 6">
    <name type="scientific">Mikania micrantha</name>
    <name type="common">bitter vine</name>
    <dbReference type="NCBI Taxonomy" id="192012"/>
    <lineage>
        <taxon>Eukaryota</taxon>
        <taxon>Viridiplantae</taxon>
        <taxon>Streptophyta</taxon>
        <taxon>Embryophyta</taxon>
        <taxon>Tracheophyta</taxon>
        <taxon>Spermatophyta</taxon>
        <taxon>Magnoliopsida</taxon>
        <taxon>eudicotyledons</taxon>
        <taxon>Gunneridae</taxon>
        <taxon>Pentapetalae</taxon>
        <taxon>asterids</taxon>
        <taxon>campanulids</taxon>
        <taxon>Asterales</taxon>
        <taxon>Asteraceae</taxon>
        <taxon>Asteroideae</taxon>
        <taxon>Heliantheae alliance</taxon>
        <taxon>Eupatorieae</taxon>
        <taxon>Mikania</taxon>
    </lineage>
</organism>
<dbReference type="Gene3D" id="3.40.50.10140">
    <property type="entry name" value="Toll/interleukin-1 receptor homology (TIR) domain"/>
    <property type="match status" value="1"/>
</dbReference>
<name>A0A5N6LR56_9ASTR</name>
<dbReference type="EMBL" id="SZYD01000018">
    <property type="protein sequence ID" value="KAD2804076.1"/>
    <property type="molecule type" value="Genomic_DNA"/>
</dbReference>
<dbReference type="Gene3D" id="3.80.10.10">
    <property type="entry name" value="Ribonuclease Inhibitor"/>
    <property type="match status" value="2"/>
</dbReference>
<dbReference type="Pfam" id="PF00931">
    <property type="entry name" value="NB-ARC"/>
    <property type="match status" value="1"/>
</dbReference>
<dbReference type="Pfam" id="PF23282">
    <property type="entry name" value="WHD_ROQ1"/>
    <property type="match status" value="1"/>
</dbReference>
<keyword evidence="2" id="KW-0677">Repeat</keyword>
<dbReference type="InterPro" id="IPR058192">
    <property type="entry name" value="WHD_ROQ1-like"/>
</dbReference>
<dbReference type="InterPro" id="IPR032675">
    <property type="entry name" value="LRR_dom_sf"/>
</dbReference>
<evidence type="ECO:0000313" key="6">
    <source>
        <dbReference type="Proteomes" id="UP000326396"/>
    </source>
</evidence>
<dbReference type="InterPro" id="IPR000157">
    <property type="entry name" value="TIR_dom"/>
</dbReference>
<keyword evidence="3" id="KW-0611">Plant defense</keyword>
<dbReference type="PRINTS" id="PR00364">
    <property type="entry name" value="DISEASERSIST"/>
</dbReference>
<proteinExistence type="predicted"/>
<dbReference type="AlphaFoldDB" id="A0A5N6LR56"/>
<dbReference type="InterPro" id="IPR002182">
    <property type="entry name" value="NB-ARC"/>
</dbReference>
<dbReference type="InterPro" id="IPR042197">
    <property type="entry name" value="Apaf_helical"/>
</dbReference>
<dbReference type="Gene3D" id="1.10.8.430">
    <property type="entry name" value="Helical domain of apoptotic protease-activating factors"/>
    <property type="match status" value="1"/>
</dbReference>
<gene>
    <name evidence="5" type="ORF">E3N88_37453</name>
</gene>
<dbReference type="GO" id="GO:0007165">
    <property type="term" value="P:signal transduction"/>
    <property type="evidence" value="ECO:0007669"/>
    <property type="project" value="InterPro"/>
</dbReference>
<dbReference type="SUPFAM" id="SSF52540">
    <property type="entry name" value="P-loop containing nucleoside triphosphate hydrolases"/>
    <property type="match status" value="1"/>
</dbReference>
<dbReference type="PROSITE" id="PS50104">
    <property type="entry name" value="TIR"/>
    <property type="match status" value="1"/>
</dbReference>
<accession>A0A5N6LR56</accession>
<evidence type="ECO:0000313" key="5">
    <source>
        <dbReference type="EMBL" id="KAD2804076.1"/>
    </source>
</evidence>
<dbReference type="Pfam" id="PF23286">
    <property type="entry name" value="LRR_13"/>
    <property type="match status" value="1"/>
</dbReference>
<dbReference type="SMART" id="SM00255">
    <property type="entry name" value="TIR"/>
    <property type="match status" value="1"/>
</dbReference>
<dbReference type="GO" id="GO:0006952">
    <property type="term" value="P:defense response"/>
    <property type="evidence" value="ECO:0007669"/>
    <property type="project" value="InterPro"/>
</dbReference>
<sequence>MKAIRESHIAVIVFSENYANSSWCLDELTYIIECKEKRGQIVMPIFYNIDPSYVRNQNGEYGEALAKHKVEHKHKLESWKKALVTAGNLSGWVTKDFQNGYEENCIKDIVGKISSTLSSQITNINEDFVGIETRLQDFKSKLEIGSGGVRMVGIWGVGGGGKTTLASVTYMEISHQFEAHCFLENIRDESSKYGLEKLQNKLLSLVLKNQQDMGGCEIERKHQIKLRLCGKSVLVVLDDVDDLKQLEALAGSHDWFGEGSRITITTRDQHLLSRRADTIYEVSLLSNDEAMKLFTKHACHKDKHVEGYEKLSLDVVSYTGGLLLAIEILGSFLYDKDKDEWKSVLAKLKDIPDAKVTERLKISYDGLERDQKDLFLDIACSLRRWRLSDAMRVLKACIFTSFYPGIGVPVLVQKSLIKVTNGKIDMHDLIEEMAHYIVREEHPNHLERQSRISQARDVEEICAMGAETLMENNHIEVLALPSYKSSWLSYVSLPRLPDVVASMKKVRLIYWQGYPSSSFPINFEPTKLGCLMLQNGHQVQLWKGYKLLPNLKILHLQGSSFLESTPDFRGVPCLERLILDYCTSLIRIDPSIGYHERLAYVSMHQCSKLEKFPSIMRMKKLETLNLSLCTKLQDLPYIGTHMDCLENLDLSGTSIKIIPESVGKFCTNLVLFDLSRCRKLKQIDGNFRLLKRLKELHLSSCDQLEKLASDFFDKECCLEVLSLQIRPSFHQDSSISTKLPQLPRFLRKLDLSWCGLGDGDIPSHLSGLLNLQVLYLCGNTFSRLDSRLSQIPCLKLLNLSNCPKLVELSDLPSSIAILKAEECDSLQSVGDLSCYKCNKLIGRERLLHSMLQPDHDQWEVFDKNKESYEHPLVGYVPFSSLRRTPCWNSASYTNVTFEIVGQYMANPKIGLVPRRSAIRECSVFWDEGSSFKRKTFEIIDDPNSSNVQIVWHHGDVAYSLREDIIWD</sequence>
<keyword evidence="6" id="KW-1185">Reference proteome</keyword>
<evidence type="ECO:0000256" key="3">
    <source>
        <dbReference type="ARBA" id="ARBA00022821"/>
    </source>
</evidence>
<protein>
    <recommendedName>
        <fullName evidence="4">TIR domain-containing protein</fullName>
    </recommendedName>
</protein>
<feature type="domain" description="TIR" evidence="4">
    <location>
        <begin position="1"/>
        <end position="117"/>
    </location>
</feature>
<dbReference type="Gene3D" id="3.40.50.300">
    <property type="entry name" value="P-loop containing nucleotide triphosphate hydrolases"/>
    <property type="match status" value="1"/>
</dbReference>
<evidence type="ECO:0000256" key="1">
    <source>
        <dbReference type="ARBA" id="ARBA00022614"/>
    </source>
</evidence>
<dbReference type="InterPro" id="IPR058546">
    <property type="entry name" value="RPS4B/Roq1-like_LRR"/>
</dbReference>
<dbReference type="Proteomes" id="UP000326396">
    <property type="component" value="Linkage Group LG8"/>
</dbReference>
<dbReference type="Pfam" id="PF01582">
    <property type="entry name" value="TIR"/>
    <property type="match status" value="1"/>
</dbReference>
<keyword evidence="1" id="KW-0433">Leucine-rich repeat</keyword>
<dbReference type="GO" id="GO:0043531">
    <property type="term" value="F:ADP binding"/>
    <property type="evidence" value="ECO:0007669"/>
    <property type="project" value="InterPro"/>
</dbReference>
<comment type="caution">
    <text evidence="5">The sequence shown here is derived from an EMBL/GenBank/DDBJ whole genome shotgun (WGS) entry which is preliminary data.</text>
</comment>
<dbReference type="PANTHER" id="PTHR11017:SF340">
    <property type="entry name" value="NB-ARC-RELATED"/>
    <property type="match status" value="1"/>
</dbReference>
<dbReference type="PANTHER" id="PTHR11017">
    <property type="entry name" value="LEUCINE-RICH REPEAT-CONTAINING PROTEIN"/>
    <property type="match status" value="1"/>
</dbReference>
<dbReference type="InterPro" id="IPR035897">
    <property type="entry name" value="Toll_tir_struct_dom_sf"/>
</dbReference>
<dbReference type="SUPFAM" id="SSF52200">
    <property type="entry name" value="Toll/Interleukin receptor TIR domain"/>
    <property type="match status" value="1"/>
</dbReference>